<comment type="caution">
    <text evidence="2">The sequence shown here is derived from an EMBL/GenBank/DDBJ whole genome shotgun (WGS) entry which is preliminary data.</text>
</comment>
<dbReference type="VEuPathDB" id="FungiDB:EMCG_07937"/>
<dbReference type="PANTHER" id="PTHR46411">
    <property type="entry name" value="FAMILY ATPASE, PUTATIVE-RELATED"/>
    <property type="match status" value="1"/>
</dbReference>
<sequence length="399" mass="45054">MTQTKKPTGQTAEAPPSPPSSPSHEHRKCAPEDEPMVMNMFHSSAKPDDASNSDDLALSNGSAPPTPLSTLISEIPQKGQMLGEGPQQLVTLTGLKDLLMEVIQELKAGPAALQSEATPEPEPKPAVAPLGSKLEFKRVEQVYGPFMGILINKETVKEELDELDHYAFVVRSRGGKWIPLTFNHENSIKRVVCIDIKSKHLRSVLRDIMKNVKTVSLQEKKPSVRHVSFQTQSVTDPGRLNWASSTTSSRTLKRMGPRPIDLLSAFPLQYHPDEEAVRQNLTECGRKFCRLVRTHIRHCRKTAFFIERRVPVRVKIDSRVGIDATFFREMNPNYLRPRVEKRIHDEQRQRERERVKSDGASAFDMNDDDYLTCCPTLPGFSLKNNAFYEFAVEDISDIK</sequence>
<evidence type="ECO:0000256" key="1">
    <source>
        <dbReference type="SAM" id="MobiDB-lite"/>
    </source>
</evidence>
<dbReference type="Proteomes" id="UP000034164">
    <property type="component" value="Unassembled WGS sequence"/>
</dbReference>
<dbReference type="EMBL" id="LCZI01000498">
    <property type="protein sequence ID" value="KKZ66336.1"/>
    <property type="molecule type" value="Genomic_DNA"/>
</dbReference>
<dbReference type="OrthoDB" id="10042665at2759"/>
<evidence type="ECO:0000313" key="2">
    <source>
        <dbReference type="EMBL" id="KKZ66336.1"/>
    </source>
</evidence>
<organism evidence="2 3">
    <name type="scientific">[Emmonsia] crescens</name>
    <dbReference type="NCBI Taxonomy" id="73230"/>
    <lineage>
        <taxon>Eukaryota</taxon>
        <taxon>Fungi</taxon>
        <taxon>Dikarya</taxon>
        <taxon>Ascomycota</taxon>
        <taxon>Pezizomycotina</taxon>
        <taxon>Eurotiomycetes</taxon>
        <taxon>Eurotiomycetidae</taxon>
        <taxon>Onygenales</taxon>
        <taxon>Ajellomycetaceae</taxon>
        <taxon>Emergomyces</taxon>
    </lineage>
</organism>
<gene>
    <name evidence="2" type="ORF">EMCG_07937</name>
</gene>
<dbReference type="AlphaFoldDB" id="A0A0G2JAU4"/>
<name>A0A0G2JAU4_9EURO</name>
<evidence type="ECO:0000313" key="3">
    <source>
        <dbReference type="Proteomes" id="UP000034164"/>
    </source>
</evidence>
<feature type="compositionally biased region" description="Polar residues" evidence="1">
    <location>
        <begin position="1"/>
        <end position="11"/>
    </location>
</feature>
<protein>
    <submittedName>
        <fullName evidence="2">Uncharacterized protein</fullName>
    </submittedName>
</protein>
<dbReference type="PANTHER" id="PTHR46411:SF3">
    <property type="entry name" value="AAA+ ATPASE DOMAIN-CONTAINING PROTEIN"/>
    <property type="match status" value="1"/>
</dbReference>
<feature type="region of interest" description="Disordered" evidence="1">
    <location>
        <begin position="1"/>
        <end position="69"/>
    </location>
</feature>
<proteinExistence type="predicted"/>
<reference evidence="3" key="1">
    <citation type="journal article" date="2015" name="PLoS Genet.">
        <title>The dynamic genome and transcriptome of the human fungal pathogen Blastomyces and close relative Emmonsia.</title>
        <authorList>
            <person name="Munoz J.F."/>
            <person name="Gauthier G.M."/>
            <person name="Desjardins C.A."/>
            <person name="Gallo J.E."/>
            <person name="Holder J."/>
            <person name="Sullivan T.D."/>
            <person name="Marty A.J."/>
            <person name="Carmen J.C."/>
            <person name="Chen Z."/>
            <person name="Ding L."/>
            <person name="Gujja S."/>
            <person name="Magrini V."/>
            <person name="Misas E."/>
            <person name="Mitreva M."/>
            <person name="Priest M."/>
            <person name="Saif S."/>
            <person name="Whiston E.A."/>
            <person name="Young S."/>
            <person name="Zeng Q."/>
            <person name="Goldman W.E."/>
            <person name="Mardis E.R."/>
            <person name="Taylor J.W."/>
            <person name="McEwen J.G."/>
            <person name="Clay O.K."/>
            <person name="Klein B.S."/>
            <person name="Cuomo C.A."/>
        </authorList>
    </citation>
    <scope>NUCLEOTIDE SEQUENCE [LARGE SCALE GENOMIC DNA]</scope>
    <source>
        <strain evidence="3">UAMH 3008</strain>
    </source>
</reference>
<accession>A0A0G2JAU4</accession>